<proteinExistence type="predicted"/>
<name>G7E2L1_MIXOS</name>
<dbReference type="HOGENOM" id="CLU_074138_1_0_1"/>
<dbReference type="InParanoid" id="G7E2L1"/>
<dbReference type="EMBL" id="BABT02000110">
    <property type="protein sequence ID" value="GAA97071.1"/>
    <property type="molecule type" value="Genomic_DNA"/>
</dbReference>
<dbReference type="CDD" id="cd00590">
    <property type="entry name" value="RRM_SF"/>
    <property type="match status" value="1"/>
</dbReference>
<sequence length="259" mass="27303">MSKSTVHVTNIHPHVDEEALKQFFSFSGVIDSIKYSRGNGHTPGTAEIAYQKENAARGAVAFTGASLAGQSINVSAADGSDDISSAPVLAQEDKPHAARAAELLSHGYILGDQAIQRSIDLDKTYGIADKFTSLFTSLKTRAQAIDEQRGISTKVQSSVTDIQERHPELQKQASTAYEQSLKYYTAALNSSVGHRVQEFYTVQAKTVADVHEEAKRIAEAKKGAPLTPLPTFGLSSATSSSTAAPAASASEAAPAAPAA</sequence>
<reference evidence="4 5" key="2">
    <citation type="journal article" date="2012" name="Open Biol.">
        <title>Characteristics of nucleosomes and linker DNA regions on the genome of the basidiomycete Mixia osmundae revealed by mono- and dinucleosome mapping.</title>
        <authorList>
            <person name="Nishida H."/>
            <person name="Kondo S."/>
            <person name="Matsumoto T."/>
            <person name="Suzuki Y."/>
            <person name="Yoshikawa H."/>
            <person name="Taylor T.D."/>
            <person name="Sugiyama J."/>
        </authorList>
    </citation>
    <scope>NUCLEOTIDE SEQUENCE [LARGE SCALE GENOMIC DNA]</scope>
    <source>
        <strain evidence="5">CBS 9802 / IAM 14324 / JCM 22182 / KY 12970</strain>
    </source>
</reference>
<dbReference type="Proteomes" id="UP000009131">
    <property type="component" value="Unassembled WGS sequence"/>
</dbReference>
<dbReference type="Gene3D" id="3.30.70.330">
    <property type="match status" value="1"/>
</dbReference>
<evidence type="ECO:0000256" key="2">
    <source>
        <dbReference type="SAM" id="MobiDB-lite"/>
    </source>
</evidence>
<keyword evidence="5" id="KW-1185">Reference proteome</keyword>
<gene>
    <name evidence="4" type="primary">Mo03746</name>
    <name evidence="4" type="ORF">E5Q_03746</name>
</gene>
<evidence type="ECO:0000313" key="5">
    <source>
        <dbReference type="Proteomes" id="UP000009131"/>
    </source>
</evidence>
<evidence type="ECO:0000256" key="1">
    <source>
        <dbReference type="PROSITE-ProRule" id="PRU00176"/>
    </source>
</evidence>
<dbReference type="OrthoDB" id="7763451at2759"/>
<feature type="domain" description="RRM" evidence="3">
    <location>
        <begin position="4"/>
        <end position="79"/>
    </location>
</feature>
<comment type="caution">
    <text evidence="4">The sequence shown here is derived from an EMBL/GenBank/DDBJ whole genome shotgun (WGS) entry which is preliminary data.</text>
</comment>
<dbReference type="FunCoup" id="G7E2L1">
    <property type="interactions" value="63"/>
</dbReference>
<dbReference type="STRING" id="764103.G7E2L1"/>
<protein>
    <recommendedName>
        <fullName evidence="3">RRM domain-containing protein</fullName>
    </recommendedName>
</protein>
<dbReference type="GO" id="GO:0003723">
    <property type="term" value="F:RNA binding"/>
    <property type="evidence" value="ECO:0007669"/>
    <property type="project" value="UniProtKB-UniRule"/>
</dbReference>
<dbReference type="AlphaFoldDB" id="G7E2L1"/>
<dbReference type="PROSITE" id="PS50102">
    <property type="entry name" value="RRM"/>
    <property type="match status" value="1"/>
</dbReference>
<dbReference type="OMA" id="HAQENTA"/>
<dbReference type="PANTHER" id="PTHR32343:SF10">
    <property type="entry name" value="RNA-BINDING REGION RNP-1 DOMAIN-CONTAINING PROTEIN"/>
    <property type="match status" value="1"/>
</dbReference>
<feature type="compositionally biased region" description="Low complexity" evidence="2">
    <location>
        <begin position="235"/>
        <end position="259"/>
    </location>
</feature>
<keyword evidence="1" id="KW-0694">RNA-binding</keyword>
<organism evidence="4 5">
    <name type="scientific">Mixia osmundae (strain CBS 9802 / IAM 14324 / JCM 22182 / KY 12970)</name>
    <dbReference type="NCBI Taxonomy" id="764103"/>
    <lineage>
        <taxon>Eukaryota</taxon>
        <taxon>Fungi</taxon>
        <taxon>Dikarya</taxon>
        <taxon>Basidiomycota</taxon>
        <taxon>Pucciniomycotina</taxon>
        <taxon>Mixiomycetes</taxon>
        <taxon>Mixiales</taxon>
        <taxon>Mixiaceae</taxon>
        <taxon>Mixia</taxon>
    </lineage>
</organism>
<dbReference type="eggNOG" id="ENOG502S19D">
    <property type="taxonomic scope" value="Eukaryota"/>
</dbReference>
<feature type="region of interest" description="Disordered" evidence="2">
    <location>
        <begin position="228"/>
        <end position="259"/>
    </location>
</feature>
<dbReference type="SMART" id="SM00360">
    <property type="entry name" value="RRM"/>
    <property type="match status" value="1"/>
</dbReference>
<accession>G7E2L1</accession>
<dbReference type="RefSeq" id="XP_014565338.1">
    <property type="nucleotide sequence ID" value="XM_014709852.1"/>
</dbReference>
<reference evidence="4 5" key="1">
    <citation type="journal article" date="2011" name="J. Gen. Appl. Microbiol.">
        <title>Draft genome sequencing of the enigmatic basidiomycete Mixia osmundae.</title>
        <authorList>
            <person name="Nishida H."/>
            <person name="Nagatsuka Y."/>
            <person name="Sugiyama J."/>
        </authorList>
    </citation>
    <scope>NUCLEOTIDE SEQUENCE [LARGE SCALE GENOMIC DNA]</scope>
    <source>
        <strain evidence="5">CBS 9802 / IAM 14324 / JCM 22182 / KY 12970</strain>
    </source>
</reference>
<dbReference type="SUPFAM" id="SSF54928">
    <property type="entry name" value="RNA-binding domain, RBD"/>
    <property type="match status" value="1"/>
</dbReference>
<evidence type="ECO:0000313" key="4">
    <source>
        <dbReference type="EMBL" id="GAA97071.1"/>
    </source>
</evidence>
<dbReference type="PANTHER" id="PTHR32343">
    <property type="entry name" value="SERINE/ARGININE-RICH SPLICING FACTOR"/>
    <property type="match status" value="1"/>
</dbReference>
<evidence type="ECO:0000259" key="3">
    <source>
        <dbReference type="PROSITE" id="PS50102"/>
    </source>
</evidence>
<dbReference type="InterPro" id="IPR012677">
    <property type="entry name" value="Nucleotide-bd_a/b_plait_sf"/>
</dbReference>
<dbReference type="InterPro" id="IPR000504">
    <property type="entry name" value="RRM_dom"/>
</dbReference>
<dbReference type="InterPro" id="IPR035979">
    <property type="entry name" value="RBD_domain_sf"/>
</dbReference>
<dbReference type="Pfam" id="PF00076">
    <property type="entry name" value="RRM_1"/>
    <property type="match status" value="1"/>
</dbReference>